<gene>
    <name evidence="2" type="ORF">A2856_02240</name>
</gene>
<reference evidence="2 3" key="1">
    <citation type="journal article" date="2016" name="Nat. Commun.">
        <title>Thousands of microbial genomes shed light on interconnected biogeochemical processes in an aquifer system.</title>
        <authorList>
            <person name="Anantharaman K."/>
            <person name="Brown C.T."/>
            <person name="Hug L.A."/>
            <person name="Sharon I."/>
            <person name="Castelle C.J."/>
            <person name="Probst A.J."/>
            <person name="Thomas B.C."/>
            <person name="Singh A."/>
            <person name="Wilkins M.J."/>
            <person name="Karaoz U."/>
            <person name="Brodie E.L."/>
            <person name="Williams K.H."/>
            <person name="Hubbard S.S."/>
            <person name="Banfield J.F."/>
        </authorList>
    </citation>
    <scope>NUCLEOTIDE SEQUENCE [LARGE SCALE GENOMIC DNA]</scope>
</reference>
<dbReference type="SUPFAM" id="SSF53213">
    <property type="entry name" value="LigB-like"/>
    <property type="match status" value="1"/>
</dbReference>
<dbReference type="Proteomes" id="UP000177885">
    <property type="component" value="Unassembled WGS sequence"/>
</dbReference>
<dbReference type="EMBL" id="MGDT01000007">
    <property type="protein sequence ID" value="OGL66489.1"/>
    <property type="molecule type" value="Genomic_DNA"/>
</dbReference>
<dbReference type="AlphaFoldDB" id="A0A1F7TKJ8"/>
<accession>A0A1F7TKJ8</accession>
<dbReference type="Pfam" id="PF02900">
    <property type="entry name" value="LigB"/>
    <property type="match status" value="1"/>
</dbReference>
<comment type="caution">
    <text evidence="2">The sequence shown here is derived from an EMBL/GenBank/DDBJ whole genome shotgun (WGS) entry which is preliminary data.</text>
</comment>
<protein>
    <submittedName>
        <fullName evidence="2">AmmeMemoRadiSam system protein B</fullName>
    </submittedName>
</protein>
<evidence type="ECO:0000313" key="3">
    <source>
        <dbReference type="Proteomes" id="UP000177885"/>
    </source>
</evidence>
<organism evidence="2 3">
    <name type="scientific">Candidatus Uhrbacteria bacterium RIFCSPHIGHO2_01_FULL_63_20</name>
    <dbReference type="NCBI Taxonomy" id="1802385"/>
    <lineage>
        <taxon>Bacteria</taxon>
        <taxon>Candidatus Uhriibacteriota</taxon>
    </lineage>
</organism>
<feature type="domain" description="Extradiol ring-cleavage dioxygenase class III enzyme subunit B" evidence="1">
    <location>
        <begin position="5"/>
        <end position="257"/>
    </location>
</feature>
<dbReference type="NCBIfam" id="TIGR04336">
    <property type="entry name" value="AmmeMemoSam_B"/>
    <property type="match status" value="1"/>
</dbReference>
<name>A0A1F7TKJ8_9BACT</name>
<dbReference type="STRING" id="1802385.A2856_02240"/>
<evidence type="ECO:0000259" key="1">
    <source>
        <dbReference type="Pfam" id="PF02900"/>
    </source>
</evidence>
<proteinExistence type="predicted"/>
<sequence>MLSFAAFTPHSPLIVPSVGRDARNRMSSTIQAMCRLEEELYSAMPETVIVISSHSIQFPNAFSVNLHDEYTASLAEFGDLSAPVCFRPDLGLIDSMQRALRRGGIPLSLNSTHALDHGTSVPLLLLASRLKDVRVIPISYSGLGPKEHFAFGRTLKEVVMCSPRRIAVIASGDLSHALSSDAPAGYRAEGAVFDELVSQSVSNVSAAKLLSASPELVEAASDCGYRPLLVLFGLLDHMNVRPEILSYEAPFGVGYMVAQFHLG</sequence>
<dbReference type="InterPro" id="IPR004183">
    <property type="entry name" value="Xdiol_dOase_suB"/>
</dbReference>
<evidence type="ECO:0000313" key="2">
    <source>
        <dbReference type="EMBL" id="OGL66489.1"/>
    </source>
</evidence>
<dbReference type="GO" id="GO:0008198">
    <property type="term" value="F:ferrous iron binding"/>
    <property type="evidence" value="ECO:0007669"/>
    <property type="project" value="InterPro"/>
</dbReference>
<dbReference type="CDD" id="cd07951">
    <property type="entry name" value="ED_3B_N_AMMECR1"/>
    <property type="match status" value="1"/>
</dbReference>
<dbReference type="Gene3D" id="3.40.830.10">
    <property type="entry name" value="LigB-like"/>
    <property type="match status" value="1"/>
</dbReference>
<dbReference type="GO" id="GO:0016702">
    <property type="term" value="F:oxidoreductase activity, acting on single donors with incorporation of molecular oxygen, incorporation of two atoms of oxygen"/>
    <property type="evidence" value="ECO:0007669"/>
    <property type="project" value="UniProtKB-ARBA"/>
</dbReference>